<comment type="caution">
    <text evidence="5">The sequence shown here is derived from an EMBL/GenBank/DDBJ whole genome shotgun (WGS) entry which is preliminary data.</text>
</comment>
<accession>A0A7X0XZI5</accession>
<keyword evidence="1" id="KW-0378">Hydrolase</keyword>
<dbReference type="Gene3D" id="2.40.260.10">
    <property type="entry name" value="Sortase"/>
    <property type="match status" value="1"/>
</dbReference>
<dbReference type="InterPro" id="IPR023365">
    <property type="entry name" value="Sortase_dom-sf"/>
</dbReference>
<evidence type="ECO:0000313" key="6">
    <source>
        <dbReference type="Proteomes" id="UP000539064"/>
    </source>
</evidence>
<protein>
    <submittedName>
        <fullName evidence="5">Class F sortase</fullName>
    </submittedName>
</protein>
<dbReference type="InterPro" id="IPR042001">
    <property type="entry name" value="Sortase_F"/>
</dbReference>
<dbReference type="GO" id="GO:0016787">
    <property type="term" value="F:hydrolase activity"/>
    <property type="evidence" value="ECO:0007669"/>
    <property type="project" value="UniProtKB-KW"/>
</dbReference>
<evidence type="ECO:0000256" key="2">
    <source>
        <dbReference type="PIRSR" id="PIRSR605754-1"/>
    </source>
</evidence>
<dbReference type="CDD" id="cd05829">
    <property type="entry name" value="Sortase_F"/>
    <property type="match status" value="1"/>
</dbReference>
<dbReference type="SUPFAM" id="SSF63817">
    <property type="entry name" value="Sortase"/>
    <property type="match status" value="1"/>
</dbReference>
<dbReference type="InterPro" id="IPR005754">
    <property type="entry name" value="Sortase"/>
</dbReference>
<name>A0A7X0XZI5_9LIST</name>
<dbReference type="EMBL" id="JAARVG010000011">
    <property type="protein sequence ID" value="MBC1794152.1"/>
    <property type="molecule type" value="Genomic_DNA"/>
</dbReference>
<keyword evidence="4" id="KW-0812">Transmembrane</keyword>
<sequence>MRKRIIISCIIVPILIVLAIVYVYQISEQQTIAGDAEQQQTTSTPAEQKSSTNQTKENNVMPKSITFQPGSEKPVVNPIAPVGTDKDGRMYIPDDITKVYWYKFGPTPGNKGNAIIAGHRDWGGKLGLFQYLEDIKIGEKVVITDADDKAQTFQVVSKKAYSYKNFPTDLMDTTKGHKVTLISCTGRFIKSEESYENREVVILEKV</sequence>
<reference evidence="5 6" key="1">
    <citation type="submission" date="2020-03" db="EMBL/GenBank/DDBJ databases">
        <title>Soil Listeria distribution.</title>
        <authorList>
            <person name="Liao J."/>
            <person name="Wiedmann M."/>
        </authorList>
    </citation>
    <scope>NUCLEOTIDE SEQUENCE [LARGE SCALE GENOMIC DNA]</scope>
    <source>
        <strain evidence="5 6">FSL L7-0978</strain>
    </source>
</reference>
<feature type="active site" description="Proton donor/acceptor" evidence="2">
    <location>
        <position position="119"/>
    </location>
</feature>
<evidence type="ECO:0000256" key="4">
    <source>
        <dbReference type="SAM" id="Phobius"/>
    </source>
</evidence>
<feature type="region of interest" description="Disordered" evidence="3">
    <location>
        <begin position="35"/>
        <end position="79"/>
    </location>
</feature>
<dbReference type="RefSeq" id="WP_185524502.1">
    <property type="nucleotide sequence ID" value="NZ_JAARVG010000011.1"/>
</dbReference>
<evidence type="ECO:0000256" key="1">
    <source>
        <dbReference type="ARBA" id="ARBA00022801"/>
    </source>
</evidence>
<feature type="active site" description="Acyl-thioester intermediate" evidence="2">
    <location>
        <position position="184"/>
    </location>
</feature>
<feature type="compositionally biased region" description="Polar residues" evidence="3">
    <location>
        <begin position="35"/>
        <end position="58"/>
    </location>
</feature>
<dbReference type="AlphaFoldDB" id="A0A7X0XZI5"/>
<organism evidence="5 6">
    <name type="scientific">Listeria booriae</name>
    <dbReference type="NCBI Taxonomy" id="1552123"/>
    <lineage>
        <taxon>Bacteria</taxon>
        <taxon>Bacillati</taxon>
        <taxon>Bacillota</taxon>
        <taxon>Bacilli</taxon>
        <taxon>Bacillales</taxon>
        <taxon>Listeriaceae</taxon>
        <taxon>Listeria</taxon>
    </lineage>
</organism>
<proteinExistence type="predicted"/>
<keyword evidence="4" id="KW-0472">Membrane</keyword>
<feature type="transmembrane region" description="Helical" evidence="4">
    <location>
        <begin position="5"/>
        <end position="24"/>
    </location>
</feature>
<dbReference type="Proteomes" id="UP000539064">
    <property type="component" value="Unassembled WGS sequence"/>
</dbReference>
<gene>
    <name evidence="5" type="ORF">HCA52_12025</name>
</gene>
<dbReference type="Pfam" id="PF04203">
    <property type="entry name" value="Sortase"/>
    <property type="match status" value="1"/>
</dbReference>
<evidence type="ECO:0000256" key="3">
    <source>
        <dbReference type="SAM" id="MobiDB-lite"/>
    </source>
</evidence>
<evidence type="ECO:0000313" key="5">
    <source>
        <dbReference type="EMBL" id="MBC1794152.1"/>
    </source>
</evidence>
<keyword evidence="4" id="KW-1133">Transmembrane helix</keyword>